<organism evidence="2 3">
    <name type="scientific">Oscillibacter valericigenes</name>
    <dbReference type="NCBI Taxonomy" id="351091"/>
    <lineage>
        <taxon>Bacteria</taxon>
        <taxon>Bacillati</taxon>
        <taxon>Bacillota</taxon>
        <taxon>Clostridia</taxon>
        <taxon>Eubacteriales</taxon>
        <taxon>Oscillospiraceae</taxon>
        <taxon>Oscillibacter</taxon>
    </lineage>
</organism>
<keyword evidence="3" id="KW-1185">Reference proteome</keyword>
<dbReference type="Proteomes" id="UP000719500">
    <property type="component" value="Unassembled WGS sequence"/>
</dbReference>
<evidence type="ECO:0000313" key="2">
    <source>
        <dbReference type="EMBL" id="MBM6852123.1"/>
    </source>
</evidence>
<feature type="region of interest" description="Disordered" evidence="1">
    <location>
        <begin position="1"/>
        <end position="44"/>
    </location>
</feature>
<dbReference type="RefSeq" id="WP_204805292.1">
    <property type="nucleotide sequence ID" value="NZ_JACSNS010000010.1"/>
</dbReference>
<accession>A0ABS2FYK0</accession>
<reference evidence="2 3" key="1">
    <citation type="journal article" date="2021" name="Sci. Rep.">
        <title>The distribution of antibiotic resistance genes in chicken gut microbiota commensals.</title>
        <authorList>
            <person name="Juricova H."/>
            <person name="Matiasovicova J."/>
            <person name="Kubasova T."/>
            <person name="Cejkova D."/>
            <person name="Rychlik I."/>
        </authorList>
    </citation>
    <scope>NUCLEOTIDE SEQUENCE [LARGE SCALE GENOMIC DNA]</scope>
    <source>
        <strain evidence="2 3">An411</strain>
    </source>
</reference>
<name>A0ABS2FYK0_9FIRM</name>
<evidence type="ECO:0000256" key="1">
    <source>
        <dbReference type="SAM" id="MobiDB-lite"/>
    </source>
</evidence>
<evidence type="ECO:0008006" key="4">
    <source>
        <dbReference type="Google" id="ProtNLM"/>
    </source>
</evidence>
<evidence type="ECO:0000313" key="3">
    <source>
        <dbReference type="Proteomes" id="UP000719500"/>
    </source>
</evidence>
<feature type="compositionally biased region" description="Low complexity" evidence="1">
    <location>
        <begin position="12"/>
        <end position="24"/>
    </location>
</feature>
<dbReference type="EMBL" id="JACSNX010000023">
    <property type="protein sequence ID" value="MBM6852123.1"/>
    <property type="molecule type" value="Genomic_DNA"/>
</dbReference>
<gene>
    <name evidence="2" type="ORF">H9X91_11800</name>
</gene>
<comment type="caution">
    <text evidence="2">The sequence shown here is derived from an EMBL/GenBank/DDBJ whole genome shotgun (WGS) entry which is preliminary data.</text>
</comment>
<protein>
    <recommendedName>
        <fullName evidence="4">Transposase</fullName>
    </recommendedName>
</protein>
<sequence>MANQSRCRCRTVRSTPAPSSAAPAPSVPEPPVRRWPHPVEGAGPAQDLDPALHYIRCALSYQNQLLADIKTLLQQLVPEDGQEDSAQS</sequence>
<proteinExistence type="predicted"/>